<dbReference type="InterPro" id="IPR008995">
    <property type="entry name" value="Mo/tungstate-bd_C_term_dom"/>
</dbReference>
<keyword evidence="14" id="KW-1185">Reference proteome</keyword>
<dbReference type="GO" id="GO:1901238">
    <property type="term" value="F:ABC-type tungstate transporter activity"/>
    <property type="evidence" value="ECO:0007669"/>
    <property type="project" value="UniProtKB-EC"/>
</dbReference>
<dbReference type="SUPFAM" id="SSF50331">
    <property type="entry name" value="MOP-like"/>
    <property type="match status" value="1"/>
</dbReference>
<dbReference type="GO" id="GO:0015689">
    <property type="term" value="P:molybdate ion transport"/>
    <property type="evidence" value="ECO:0007669"/>
    <property type="project" value="InterPro"/>
</dbReference>
<evidence type="ECO:0000256" key="10">
    <source>
        <dbReference type="ARBA" id="ARBA00047936"/>
    </source>
</evidence>
<dbReference type="PANTHER" id="PTHR42781">
    <property type="entry name" value="SPERMIDINE/PUTRESCINE IMPORT ATP-BINDING PROTEIN POTA"/>
    <property type="match status" value="1"/>
</dbReference>
<evidence type="ECO:0000256" key="2">
    <source>
        <dbReference type="ARBA" id="ARBA00022448"/>
    </source>
</evidence>
<dbReference type="OrthoDB" id="18368at2157"/>
<dbReference type="InterPro" id="IPR050093">
    <property type="entry name" value="ABC_SmlMolc_Importer"/>
</dbReference>
<dbReference type="Gene3D" id="3.40.50.300">
    <property type="entry name" value="P-loop containing nucleotide triphosphate hydrolases"/>
    <property type="match status" value="1"/>
</dbReference>
<comment type="subcellular location">
    <subcellularLocation>
        <location evidence="1">Cell membrane</location>
        <topology evidence="1">Peripheral membrane protein</topology>
    </subcellularLocation>
</comment>
<feature type="domain" description="Mop" evidence="12">
    <location>
        <begin position="303"/>
        <end position="368"/>
    </location>
</feature>
<evidence type="ECO:0000256" key="6">
    <source>
        <dbReference type="ARBA" id="ARBA00038307"/>
    </source>
</evidence>
<dbReference type="GO" id="GO:0005886">
    <property type="term" value="C:plasma membrane"/>
    <property type="evidence" value="ECO:0007669"/>
    <property type="project" value="UniProtKB-SubCell"/>
</dbReference>
<dbReference type="STRING" id="55758.MBFIL_17920"/>
<dbReference type="GO" id="GO:0016887">
    <property type="term" value="F:ATP hydrolysis activity"/>
    <property type="evidence" value="ECO:0007669"/>
    <property type="project" value="InterPro"/>
</dbReference>
<dbReference type="Pfam" id="PF00005">
    <property type="entry name" value="ABC_tran"/>
    <property type="match status" value="1"/>
</dbReference>
<proteinExistence type="inferred from homology"/>
<dbReference type="PANTHER" id="PTHR42781:SF7">
    <property type="entry name" value="MOLYBDENUM ABC TRANSPORTER, ATP-BINDING PROTEIN"/>
    <property type="match status" value="1"/>
</dbReference>
<keyword evidence="5 13" id="KW-0067">ATP-binding</keyword>
<dbReference type="PROSITE" id="PS50893">
    <property type="entry name" value="ABC_TRANSPORTER_2"/>
    <property type="match status" value="1"/>
</dbReference>
<gene>
    <name evidence="13" type="primary">potA</name>
    <name evidence="13" type="ORF">MBFIL_17920</name>
</gene>
<evidence type="ECO:0000313" key="14">
    <source>
        <dbReference type="Proteomes" id="UP000077066"/>
    </source>
</evidence>
<dbReference type="RefSeq" id="WP_066973796.1">
    <property type="nucleotide sequence ID" value="NZ_LWMT01000278.1"/>
</dbReference>
<evidence type="ECO:0000256" key="9">
    <source>
        <dbReference type="ARBA" id="ARBA00041133"/>
    </source>
</evidence>
<evidence type="ECO:0000256" key="7">
    <source>
        <dbReference type="ARBA" id="ARBA00038781"/>
    </source>
</evidence>
<comment type="similarity">
    <text evidence="6">Belongs to the ABC transporter superfamily. Sulfate/tungstate importer (TC 3.A.1.6) family.</text>
</comment>
<dbReference type="PATRIC" id="fig|55758.3.peg.2007"/>
<organism evidence="13 14">
    <name type="scientific">Methanobrevibacter filiformis</name>
    <dbReference type="NCBI Taxonomy" id="55758"/>
    <lineage>
        <taxon>Archaea</taxon>
        <taxon>Methanobacteriati</taxon>
        <taxon>Methanobacteriota</taxon>
        <taxon>Methanomada group</taxon>
        <taxon>Methanobacteria</taxon>
        <taxon>Methanobacteriales</taxon>
        <taxon>Methanobacteriaceae</taxon>
        <taxon>Methanobrevibacter</taxon>
    </lineage>
</organism>
<dbReference type="InterPro" id="IPR005116">
    <property type="entry name" value="Transp-assoc_OB_typ1"/>
</dbReference>
<name>A0A165Z786_9EURY</name>
<comment type="catalytic activity">
    <reaction evidence="10">
        <text>tungstate(in) + ATP + H2O = tungstate(out) + ADP + phosphate + H(+)</text>
        <dbReference type="Rhea" id="RHEA:35027"/>
        <dbReference type="ChEBI" id="CHEBI:15377"/>
        <dbReference type="ChEBI" id="CHEBI:15378"/>
        <dbReference type="ChEBI" id="CHEBI:30616"/>
        <dbReference type="ChEBI" id="CHEBI:43474"/>
        <dbReference type="ChEBI" id="CHEBI:46502"/>
        <dbReference type="ChEBI" id="CHEBI:456216"/>
        <dbReference type="EC" id="7.3.2.6"/>
    </reaction>
</comment>
<dbReference type="InterPro" id="IPR027417">
    <property type="entry name" value="P-loop_NTPase"/>
</dbReference>
<keyword evidence="2" id="KW-0813">Transport</keyword>
<comment type="subunit">
    <text evidence="7">The complex is composed of two ATP-binding proteins (WtpC), two transmembrane proteins (WtpB) and a solute-binding protein (WtpA).</text>
</comment>
<protein>
    <recommendedName>
        <fullName evidence="9">Molybdate/tungstate import ATP-binding protein WtpC</fullName>
        <ecNumber evidence="8">7.3.2.6</ecNumber>
    </recommendedName>
</protein>
<keyword evidence="4" id="KW-0547">Nucleotide-binding</keyword>
<dbReference type="Proteomes" id="UP000077066">
    <property type="component" value="Unassembled WGS sequence"/>
</dbReference>
<evidence type="ECO:0000256" key="8">
    <source>
        <dbReference type="ARBA" id="ARBA00039025"/>
    </source>
</evidence>
<dbReference type="SUPFAM" id="SSF52540">
    <property type="entry name" value="P-loop containing nucleoside triphosphate hydrolases"/>
    <property type="match status" value="1"/>
</dbReference>
<evidence type="ECO:0000256" key="5">
    <source>
        <dbReference type="ARBA" id="ARBA00022840"/>
    </source>
</evidence>
<dbReference type="EMBL" id="LWMT01000278">
    <property type="protein sequence ID" value="KZX10339.1"/>
    <property type="molecule type" value="Genomic_DNA"/>
</dbReference>
<dbReference type="SMART" id="SM00382">
    <property type="entry name" value="AAA"/>
    <property type="match status" value="1"/>
</dbReference>
<evidence type="ECO:0000256" key="3">
    <source>
        <dbReference type="ARBA" id="ARBA00022505"/>
    </source>
</evidence>
<evidence type="ECO:0000259" key="12">
    <source>
        <dbReference type="PROSITE" id="PS51866"/>
    </source>
</evidence>
<evidence type="ECO:0000256" key="4">
    <source>
        <dbReference type="ARBA" id="ARBA00022741"/>
    </source>
</evidence>
<sequence>MYLEVTNLCVDLGEFKLDNINLAIEKGEYLVLIGPTGSGKSVLLETITGFYSPESGEVKLNGKLLNNLPPEKRNISIVYQDNILFPHMNVYENIAYGIKKDFNKEEIDQKVTDIAIKLKIDHLLHRNIATLSGGEAQRTSLARALIVKPKIVLMDEPFSALDISTQAKLTTLIKEVASSYNTTFLHVTHNFNDIWNLATKVGVMKGGKIHQWGTIEEVFSRPENSFVADFVGVQNIFKGKIIEINKDAAEIELNKNLVITSSDKQCLKKIYPEDKTFDEINFDSNVLIAIRPESIIFSNEKFQSSARNQLKGTIKGFIESGPNYWVKVDVNGFEFIGLLTKSSAEILELKKGNEIYLSFKSLNVNMIDEYHSFNKEIH</sequence>
<keyword evidence="13" id="KW-0378">Hydrolase</keyword>
<dbReference type="Gene3D" id="2.40.50.100">
    <property type="match status" value="1"/>
</dbReference>
<dbReference type="InterPro" id="IPR004606">
    <property type="entry name" value="Mop_domain"/>
</dbReference>
<reference evidence="13 14" key="1">
    <citation type="submission" date="2016-04" db="EMBL/GenBank/DDBJ databases">
        <title>Genome sequence of Methanobrevibacter filiformis DSM 11501.</title>
        <authorList>
            <person name="Poehlein A."/>
            <person name="Seedorf H."/>
            <person name="Daniel R."/>
        </authorList>
    </citation>
    <scope>NUCLEOTIDE SEQUENCE [LARGE SCALE GENOMIC DNA]</scope>
    <source>
        <strain evidence="13 14">DSM 11501</strain>
    </source>
</reference>
<dbReference type="InterPro" id="IPR003593">
    <property type="entry name" value="AAA+_ATPase"/>
</dbReference>
<keyword evidence="3" id="KW-0500">Molybdenum</keyword>
<dbReference type="InterPro" id="IPR003439">
    <property type="entry name" value="ABC_transporter-like_ATP-bd"/>
</dbReference>
<dbReference type="AlphaFoldDB" id="A0A165Z786"/>
<evidence type="ECO:0000313" key="13">
    <source>
        <dbReference type="EMBL" id="KZX10339.1"/>
    </source>
</evidence>
<evidence type="ECO:0000259" key="11">
    <source>
        <dbReference type="PROSITE" id="PS50893"/>
    </source>
</evidence>
<feature type="domain" description="ABC transporter" evidence="11">
    <location>
        <begin position="1"/>
        <end position="231"/>
    </location>
</feature>
<comment type="caution">
    <text evidence="13">The sequence shown here is derived from an EMBL/GenBank/DDBJ whole genome shotgun (WGS) entry which is preliminary data.</text>
</comment>
<evidence type="ECO:0000256" key="1">
    <source>
        <dbReference type="ARBA" id="ARBA00004202"/>
    </source>
</evidence>
<dbReference type="GO" id="GO:0005524">
    <property type="term" value="F:ATP binding"/>
    <property type="evidence" value="ECO:0007669"/>
    <property type="project" value="UniProtKB-KW"/>
</dbReference>
<dbReference type="PROSITE" id="PS51866">
    <property type="entry name" value="MOP"/>
    <property type="match status" value="1"/>
</dbReference>
<dbReference type="EC" id="7.3.2.6" evidence="8"/>
<dbReference type="Pfam" id="PF03459">
    <property type="entry name" value="TOBE"/>
    <property type="match status" value="1"/>
</dbReference>
<accession>A0A165Z786</accession>